<sequence>MIEANGNPNFLVSDLTLAETITVLGFDFTKFIPKGGRVLNCGSGIYRKFERELLEVIPHLSLISIDPSLGVVTINHDGSRTSQGYQIYVNVPHGVVYEPLDKSRSKHIIRGEQAVKFDMERKGVVTQIPGAVAADGINLPFKDHLFDTIIDVRGPILYLKHNYQIMKKYFSELKRTLKNDGFIVCIHMDPIQREVIINLQMRVIQQTKDAWLITK</sequence>
<accession>A0A1F6BEM7</accession>
<dbReference type="SUPFAM" id="SSF53335">
    <property type="entry name" value="S-adenosyl-L-methionine-dependent methyltransferases"/>
    <property type="match status" value="1"/>
</dbReference>
<dbReference type="Proteomes" id="UP000176186">
    <property type="component" value="Unassembled WGS sequence"/>
</dbReference>
<evidence type="ECO:0000313" key="1">
    <source>
        <dbReference type="EMBL" id="OGG35263.1"/>
    </source>
</evidence>
<comment type="caution">
    <text evidence="1">The sequence shown here is derived from an EMBL/GenBank/DDBJ whole genome shotgun (WGS) entry which is preliminary data.</text>
</comment>
<dbReference type="AlphaFoldDB" id="A0A1F6BEM7"/>
<dbReference type="EMBL" id="MFKE01000016">
    <property type="protein sequence ID" value="OGG35263.1"/>
    <property type="molecule type" value="Genomic_DNA"/>
</dbReference>
<protein>
    <recommendedName>
        <fullName evidence="3">Methyltransferase type 11 domain-containing protein</fullName>
    </recommendedName>
</protein>
<dbReference type="InterPro" id="IPR029063">
    <property type="entry name" value="SAM-dependent_MTases_sf"/>
</dbReference>
<evidence type="ECO:0000313" key="2">
    <source>
        <dbReference type="Proteomes" id="UP000176186"/>
    </source>
</evidence>
<dbReference type="Gene3D" id="3.40.50.150">
    <property type="entry name" value="Vaccinia Virus protein VP39"/>
    <property type="match status" value="1"/>
</dbReference>
<name>A0A1F6BEM7_9BACT</name>
<evidence type="ECO:0008006" key="3">
    <source>
        <dbReference type="Google" id="ProtNLM"/>
    </source>
</evidence>
<organism evidence="1 2">
    <name type="scientific">Candidatus Gottesmanbacteria bacterium RIFOXYB1_FULL_47_11</name>
    <dbReference type="NCBI Taxonomy" id="1798401"/>
    <lineage>
        <taxon>Bacteria</taxon>
        <taxon>Candidatus Gottesmaniibacteriota</taxon>
    </lineage>
</organism>
<gene>
    <name evidence="1" type="ORF">A2363_02450</name>
</gene>
<reference evidence="1 2" key="1">
    <citation type="journal article" date="2016" name="Nat. Commun.">
        <title>Thousands of microbial genomes shed light on interconnected biogeochemical processes in an aquifer system.</title>
        <authorList>
            <person name="Anantharaman K."/>
            <person name="Brown C.T."/>
            <person name="Hug L.A."/>
            <person name="Sharon I."/>
            <person name="Castelle C.J."/>
            <person name="Probst A.J."/>
            <person name="Thomas B.C."/>
            <person name="Singh A."/>
            <person name="Wilkins M.J."/>
            <person name="Karaoz U."/>
            <person name="Brodie E.L."/>
            <person name="Williams K.H."/>
            <person name="Hubbard S.S."/>
            <person name="Banfield J.F."/>
        </authorList>
    </citation>
    <scope>NUCLEOTIDE SEQUENCE [LARGE SCALE GENOMIC DNA]</scope>
</reference>
<proteinExistence type="predicted"/>